<evidence type="ECO:0000256" key="4">
    <source>
        <dbReference type="ARBA" id="ARBA00022723"/>
    </source>
</evidence>
<dbReference type="Gene3D" id="3.20.20.70">
    <property type="entry name" value="Aldolase class I"/>
    <property type="match status" value="1"/>
</dbReference>
<dbReference type="NCBIfam" id="TIGR02495">
    <property type="entry name" value="NrdG2"/>
    <property type="match status" value="1"/>
</dbReference>
<protein>
    <submittedName>
        <fullName evidence="8">Anaerobic ribonucleoside-triphosphate reductase activating protein</fullName>
    </submittedName>
</protein>
<dbReference type="SFLD" id="SFLDG01094">
    <property type="entry name" value="Uncharacterised_Radical_SAM_Su"/>
    <property type="match status" value="1"/>
</dbReference>
<dbReference type="CDD" id="cd01335">
    <property type="entry name" value="Radical_SAM"/>
    <property type="match status" value="1"/>
</dbReference>
<evidence type="ECO:0000256" key="3">
    <source>
        <dbReference type="ARBA" id="ARBA00022691"/>
    </source>
</evidence>
<dbReference type="InterPro" id="IPR007197">
    <property type="entry name" value="rSAM"/>
</dbReference>
<dbReference type="Proteomes" id="UP001451571">
    <property type="component" value="Chromosome"/>
</dbReference>
<keyword evidence="9" id="KW-1185">Reference proteome</keyword>
<evidence type="ECO:0000256" key="2">
    <source>
        <dbReference type="ARBA" id="ARBA00022485"/>
    </source>
</evidence>
<proteinExistence type="predicted"/>
<dbReference type="RefSeq" id="WP_342759917.1">
    <property type="nucleotide sequence ID" value="NZ_CP146256.1"/>
</dbReference>
<dbReference type="InterPro" id="IPR034457">
    <property type="entry name" value="Organic_radical-activating"/>
</dbReference>
<keyword evidence="3" id="KW-0949">S-adenosyl-L-methionine</keyword>
<dbReference type="InterPro" id="IPR058240">
    <property type="entry name" value="rSAM_sf"/>
</dbReference>
<evidence type="ECO:0000259" key="7">
    <source>
        <dbReference type="PROSITE" id="PS51918"/>
    </source>
</evidence>
<keyword evidence="4" id="KW-0479">Metal-binding</keyword>
<gene>
    <name evidence="8" type="ORF">V6984_01165</name>
</gene>
<dbReference type="PROSITE" id="PS51918">
    <property type="entry name" value="RADICAL_SAM"/>
    <property type="match status" value="1"/>
</dbReference>
<evidence type="ECO:0000313" key="8">
    <source>
        <dbReference type="EMBL" id="XAH76338.1"/>
    </source>
</evidence>
<dbReference type="Pfam" id="PF04055">
    <property type="entry name" value="Radical_SAM"/>
    <property type="match status" value="1"/>
</dbReference>
<name>A0ABZ3F1F5_9FIRM</name>
<keyword evidence="6" id="KW-0411">Iron-sulfur</keyword>
<reference evidence="8 9" key="1">
    <citation type="submission" date="2024-02" db="EMBL/GenBank/DDBJ databases">
        <title>Bacterial strain from lacustrine sediment.</title>
        <authorList>
            <person name="Petit C."/>
            <person name="Fadhlaoui K."/>
        </authorList>
    </citation>
    <scope>NUCLEOTIDE SEQUENCE [LARGE SCALE GENOMIC DNA]</scope>
    <source>
        <strain evidence="8 9">IPX-CK</strain>
    </source>
</reference>
<dbReference type="EMBL" id="CP146256">
    <property type="protein sequence ID" value="XAH76338.1"/>
    <property type="molecule type" value="Genomic_DNA"/>
</dbReference>
<feature type="domain" description="Radical SAM core" evidence="7">
    <location>
        <begin position="12"/>
        <end position="231"/>
    </location>
</feature>
<sequence length="231" mass="25994">MRIHGLNKTTLLDYPGHVAATIFLGRCNFRCPYCHNGGLVLDPDSQPLIPETEVLSFLKKRIGILTGVCITGGEPTLEPALSQFICNIKELGYFVKLDTNGYKPEVIEKLLEENLLDYIAMDVKNSLEKYGQTVGVEHIDTGKITKSIQVIMNSSVPYEFRTTVVKEFHTKQDLFALAEEIKGAKAYFLQSYKDSEQAIQQGFHAYEKEELEEIAKVLLPIIPNIKLRGID</sequence>
<dbReference type="SUPFAM" id="SSF102114">
    <property type="entry name" value="Radical SAM enzymes"/>
    <property type="match status" value="1"/>
</dbReference>
<dbReference type="InterPro" id="IPR012840">
    <property type="entry name" value="NrdG2"/>
</dbReference>
<comment type="cofactor">
    <cofactor evidence="1">
        <name>[4Fe-4S] cluster</name>
        <dbReference type="ChEBI" id="CHEBI:49883"/>
    </cofactor>
</comment>
<evidence type="ECO:0000256" key="6">
    <source>
        <dbReference type="ARBA" id="ARBA00023014"/>
    </source>
</evidence>
<organism evidence="8 9">
    <name type="scientific">Kineothrix sedimenti</name>
    <dbReference type="NCBI Taxonomy" id="3123317"/>
    <lineage>
        <taxon>Bacteria</taxon>
        <taxon>Bacillati</taxon>
        <taxon>Bacillota</taxon>
        <taxon>Clostridia</taxon>
        <taxon>Lachnospirales</taxon>
        <taxon>Lachnospiraceae</taxon>
        <taxon>Kineothrix</taxon>
    </lineage>
</organism>
<evidence type="ECO:0000256" key="1">
    <source>
        <dbReference type="ARBA" id="ARBA00001966"/>
    </source>
</evidence>
<dbReference type="InterPro" id="IPR013785">
    <property type="entry name" value="Aldolase_TIM"/>
</dbReference>
<dbReference type="PANTHER" id="PTHR30352">
    <property type="entry name" value="PYRUVATE FORMATE-LYASE-ACTIVATING ENZYME"/>
    <property type="match status" value="1"/>
</dbReference>
<accession>A0ABZ3F1F5</accession>
<dbReference type="SFLD" id="SFLDS00029">
    <property type="entry name" value="Radical_SAM"/>
    <property type="match status" value="1"/>
</dbReference>
<dbReference type="PANTHER" id="PTHR30352:SF13">
    <property type="entry name" value="GLYCYL-RADICAL ENZYME ACTIVATING ENZYME YJJW-RELATED"/>
    <property type="match status" value="1"/>
</dbReference>
<evidence type="ECO:0000256" key="5">
    <source>
        <dbReference type="ARBA" id="ARBA00023004"/>
    </source>
</evidence>
<keyword evidence="2" id="KW-0004">4Fe-4S</keyword>
<keyword evidence="5" id="KW-0408">Iron</keyword>
<evidence type="ECO:0000313" key="9">
    <source>
        <dbReference type="Proteomes" id="UP001451571"/>
    </source>
</evidence>